<dbReference type="OrthoDB" id="443402at2759"/>
<evidence type="ECO:0000259" key="3">
    <source>
        <dbReference type="Pfam" id="PF25053"/>
    </source>
</evidence>
<feature type="domain" description="Nephrocystin 3-like N-terminal" evidence="2">
    <location>
        <begin position="254"/>
        <end position="444"/>
    </location>
</feature>
<dbReference type="Pfam" id="PF24883">
    <property type="entry name" value="NPHP3_N"/>
    <property type="match status" value="1"/>
</dbReference>
<dbReference type="Proteomes" id="UP000700596">
    <property type="component" value="Unassembled WGS sequence"/>
</dbReference>
<evidence type="ECO:0000313" key="4">
    <source>
        <dbReference type="EMBL" id="KAH7119118.1"/>
    </source>
</evidence>
<dbReference type="Gene3D" id="3.40.50.300">
    <property type="entry name" value="P-loop containing nucleotide triphosphate hydrolases"/>
    <property type="match status" value="1"/>
</dbReference>
<reference evidence="4" key="1">
    <citation type="journal article" date="2021" name="Nat. Commun.">
        <title>Genetic determinants of endophytism in the Arabidopsis root mycobiome.</title>
        <authorList>
            <person name="Mesny F."/>
            <person name="Miyauchi S."/>
            <person name="Thiergart T."/>
            <person name="Pickel B."/>
            <person name="Atanasova L."/>
            <person name="Karlsson M."/>
            <person name="Huettel B."/>
            <person name="Barry K.W."/>
            <person name="Haridas S."/>
            <person name="Chen C."/>
            <person name="Bauer D."/>
            <person name="Andreopoulos W."/>
            <person name="Pangilinan J."/>
            <person name="LaButti K."/>
            <person name="Riley R."/>
            <person name="Lipzen A."/>
            <person name="Clum A."/>
            <person name="Drula E."/>
            <person name="Henrissat B."/>
            <person name="Kohler A."/>
            <person name="Grigoriev I.V."/>
            <person name="Martin F.M."/>
            <person name="Hacquard S."/>
        </authorList>
    </citation>
    <scope>NUCLEOTIDE SEQUENCE</scope>
    <source>
        <strain evidence="4">MPI-CAGE-CH-0243</strain>
    </source>
</reference>
<dbReference type="SUPFAM" id="SSF52540">
    <property type="entry name" value="P-loop containing nucleoside triphosphate hydrolases"/>
    <property type="match status" value="1"/>
</dbReference>
<evidence type="ECO:0000313" key="5">
    <source>
        <dbReference type="Proteomes" id="UP000700596"/>
    </source>
</evidence>
<sequence length="648" mass="74148">MEPLSALSVASNILQIVDFATKIVSRARNIHASADGVLDENSFLESATTNLSELAVELSKDLSRNLYRKSSTGSTDKQLIKLAHEAASVASSLRAKLDNISRRTDGASRNALDQAFRSVWKQNEISTLCNRLDAIRKQVDTALLVSLMNRTNQSLDFEQTKPSQFDDDEMTRKAEILASLQQSHWTEKDQSMEISKFLLSTVNMDVEERFSNMIMARLYFPDLPDRFETIPRAHQDTFQWLLDDTVDGAEACEWSSFTKWLSNTDRQNLYWITGKPGSGKSTLMKYMFNHNKTTAKLQQWNASRPLVKAGFFFWNSGTAMQMSRMGLLQSILHTVLTKDKGTEAVPHTLIAHDRKIITGDKETIMHIFPHRWQQFVAFGGGRQAFTWSELKQAFETLIATPITPRSFFFAIDGLDEFDGEHGKLIEMILNATKFEHVKICIASRPWLVFRDAFENEPNLLLEQLTRQDIHNYVDSAFTNNTHYARLKKIEPGRASSLINDLASKSEGVFLWCYLVVQNLLEGMSNADRMSDLIRRLDTMPPGLEQLFDRLLRELEPQYFKHACQLLRLVMAKDRIYLIDLWFADDENPDSAMTGQVGFLTLDELRYRQEIMNRRLLSRCKCFLNSPYTGSPDVSRCEQPPSILNCQLI</sequence>
<dbReference type="PANTHER" id="PTHR10039">
    <property type="entry name" value="AMELOGENIN"/>
    <property type="match status" value="1"/>
</dbReference>
<dbReference type="PANTHER" id="PTHR10039:SF5">
    <property type="entry name" value="NACHT DOMAIN-CONTAINING PROTEIN"/>
    <property type="match status" value="1"/>
</dbReference>
<dbReference type="InterPro" id="IPR056884">
    <property type="entry name" value="NPHP3-like_N"/>
</dbReference>
<keyword evidence="1" id="KW-0677">Repeat</keyword>
<accession>A0A9P9IES0</accession>
<dbReference type="Pfam" id="PF25053">
    <property type="entry name" value="DUF7791"/>
    <property type="match status" value="1"/>
</dbReference>
<evidence type="ECO:0008006" key="6">
    <source>
        <dbReference type="Google" id="ProtNLM"/>
    </source>
</evidence>
<protein>
    <recommendedName>
        <fullName evidence="6">NACHT domain-containing protein</fullName>
    </recommendedName>
</protein>
<name>A0A9P9IES0_9PLEO</name>
<keyword evidence="5" id="KW-1185">Reference proteome</keyword>
<dbReference type="AlphaFoldDB" id="A0A9P9IES0"/>
<evidence type="ECO:0000259" key="2">
    <source>
        <dbReference type="Pfam" id="PF24883"/>
    </source>
</evidence>
<dbReference type="InterPro" id="IPR027417">
    <property type="entry name" value="P-loop_NTPase"/>
</dbReference>
<dbReference type="EMBL" id="JAGMWT010000012">
    <property type="protein sequence ID" value="KAH7119118.1"/>
    <property type="molecule type" value="Genomic_DNA"/>
</dbReference>
<feature type="domain" description="DUF7791" evidence="3">
    <location>
        <begin position="554"/>
        <end position="628"/>
    </location>
</feature>
<organism evidence="4 5">
    <name type="scientific">Dendryphion nanum</name>
    <dbReference type="NCBI Taxonomy" id="256645"/>
    <lineage>
        <taxon>Eukaryota</taxon>
        <taxon>Fungi</taxon>
        <taxon>Dikarya</taxon>
        <taxon>Ascomycota</taxon>
        <taxon>Pezizomycotina</taxon>
        <taxon>Dothideomycetes</taxon>
        <taxon>Pleosporomycetidae</taxon>
        <taxon>Pleosporales</taxon>
        <taxon>Torulaceae</taxon>
        <taxon>Dendryphion</taxon>
    </lineage>
</organism>
<proteinExistence type="predicted"/>
<gene>
    <name evidence="4" type="ORF">B0J11DRAFT_441007</name>
</gene>
<dbReference type="InterPro" id="IPR056693">
    <property type="entry name" value="DUF7791"/>
</dbReference>
<comment type="caution">
    <text evidence="4">The sequence shown here is derived from an EMBL/GenBank/DDBJ whole genome shotgun (WGS) entry which is preliminary data.</text>
</comment>
<evidence type="ECO:0000256" key="1">
    <source>
        <dbReference type="ARBA" id="ARBA00022737"/>
    </source>
</evidence>